<dbReference type="PROSITE" id="PS50082">
    <property type="entry name" value="WD_REPEATS_2"/>
    <property type="match status" value="8"/>
</dbReference>
<comment type="similarity">
    <text evidence="3">Belongs to the WD repeat WDR3/UTP12 family.</text>
</comment>
<dbReference type="SMART" id="SM00320">
    <property type="entry name" value="WD40"/>
    <property type="match status" value="12"/>
</dbReference>
<dbReference type="InterPro" id="IPR007148">
    <property type="entry name" value="SSU_processome_Utp12"/>
</dbReference>
<dbReference type="InterPro" id="IPR015943">
    <property type="entry name" value="WD40/YVTN_repeat-like_dom_sf"/>
</dbReference>
<feature type="domain" description="Small-subunit processome Utp12" evidence="5">
    <location>
        <begin position="787"/>
        <end position="878"/>
    </location>
</feature>
<dbReference type="PRINTS" id="PR00320">
    <property type="entry name" value="GPROTEINBRPT"/>
</dbReference>
<dbReference type="EMBL" id="OU963866">
    <property type="protein sequence ID" value="CAH0390476.1"/>
    <property type="molecule type" value="Genomic_DNA"/>
</dbReference>
<dbReference type="SUPFAM" id="SSF50978">
    <property type="entry name" value="WD40 repeat-like"/>
    <property type="match status" value="2"/>
</dbReference>
<keyword evidence="1 4" id="KW-0853">WD repeat</keyword>
<evidence type="ECO:0000256" key="4">
    <source>
        <dbReference type="PROSITE-ProRule" id="PRU00221"/>
    </source>
</evidence>
<name>A0A9P0F3J6_BEMTA</name>
<feature type="repeat" description="WD" evidence="4">
    <location>
        <begin position="144"/>
        <end position="185"/>
    </location>
</feature>
<keyword evidence="7" id="KW-1185">Reference proteome</keyword>
<dbReference type="PANTHER" id="PTHR19853">
    <property type="entry name" value="WD REPEAT CONTAINING PROTEIN 3 WDR3"/>
    <property type="match status" value="1"/>
</dbReference>
<dbReference type="InterPro" id="IPR051570">
    <property type="entry name" value="TBC1_cilium_biogenesis"/>
</dbReference>
<feature type="repeat" description="WD" evidence="4">
    <location>
        <begin position="102"/>
        <end position="143"/>
    </location>
</feature>
<organism evidence="6 7">
    <name type="scientific">Bemisia tabaci</name>
    <name type="common">Sweetpotato whitefly</name>
    <name type="synonym">Aleurodes tabaci</name>
    <dbReference type="NCBI Taxonomy" id="7038"/>
    <lineage>
        <taxon>Eukaryota</taxon>
        <taxon>Metazoa</taxon>
        <taxon>Ecdysozoa</taxon>
        <taxon>Arthropoda</taxon>
        <taxon>Hexapoda</taxon>
        <taxon>Insecta</taxon>
        <taxon>Pterygota</taxon>
        <taxon>Neoptera</taxon>
        <taxon>Paraneoptera</taxon>
        <taxon>Hemiptera</taxon>
        <taxon>Sternorrhyncha</taxon>
        <taxon>Aleyrodoidea</taxon>
        <taxon>Aleyrodidae</taxon>
        <taxon>Aleyrodinae</taxon>
        <taxon>Bemisia</taxon>
    </lineage>
</organism>
<dbReference type="PANTHER" id="PTHR19853:SF0">
    <property type="entry name" value="WD REPEAT-CONTAINING PROTEIN 3"/>
    <property type="match status" value="1"/>
</dbReference>
<dbReference type="Proteomes" id="UP001152759">
    <property type="component" value="Chromosome 5"/>
</dbReference>
<feature type="repeat" description="WD" evidence="4">
    <location>
        <begin position="576"/>
        <end position="617"/>
    </location>
</feature>
<feature type="repeat" description="WD" evidence="4">
    <location>
        <begin position="472"/>
        <end position="506"/>
    </location>
</feature>
<reference evidence="6" key="1">
    <citation type="submission" date="2021-12" db="EMBL/GenBank/DDBJ databases">
        <authorList>
            <person name="King R."/>
        </authorList>
    </citation>
    <scope>NUCLEOTIDE SEQUENCE</scope>
</reference>
<evidence type="ECO:0000313" key="6">
    <source>
        <dbReference type="EMBL" id="CAH0390476.1"/>
    </source>
</evidence>
<dbReference type="AlphaFoldDB" id="A0A9P0F3J6"/>
<evidence type="ECO:0000259" key="5">
    <source>
        <dbReference type="Pfam" id="PF04003"/>
    </source>
</evidence>
<evidence type="ECO:0000256" key="3">
    <source>
        <dbReference type="ARBA" id="ARBA00038229"/>
    </source>
</evidence>
<dbReference type="InterPro" id="IPR020472">
    <property type="entry name" value="WD40_PAC1"/>
</dbReference>
<dbReference type="InterPro" id="IPR019775">
    <property type="entry name" value="WD40_repeat_CS"/>
</dbReference>
<gene>
    <name evidence="6" type="ORF">BEMITA_LOCUS9196</name>
</gene>
<dbReference type="Pfam" id="PF25172">
    <property type="entry name" value="Beta-prop_WDR3_2nd"/>
    <property type="match status" value="1"/>
</dbReference>
<protein>
    <recommendedName>
        <fullName evidence="5">Small-subunit processome Utp12 domain-containing protein</fullName>
    </recommendedName>
</protein>
<dbReference type="GO" id="GO:0030515">
    <property type="term" value="F:snoRNA binding"/>
    <property type="evidence" value="ECO:0007669"/>
    <property type="project" value="TreeGrafter"/>
</dbReference>
<feature type="repeat" description="WD" evidence="4">
    <location>
        <begin position="186"/>
        <end position="219"/>
    </location>
</feature>
<accession>A0A9P0F3J6</accession>
<proteinExistence type="inferred from homology"/>
<dbReference type="InterPro" id="IPR036322">
    <property type="entry name" value="WD40_repeat_dom_sf"/>
</dbReference>
<dbReference type="GO" id="GO:0034388">
    <property type="term" value="C:Pwp2p-containing subcomplex of 90S preribosome"/>
    <property type="evidence" value="ECO:0007669"/>
    <property type="project" value="TreeGrafter"/>
</dbReference>
<dbReference type="Pfam" id="PF25173">
    <property type="entry name" value="Beta-prop_WDR3_1st"/>
    <property type="match status" value="1"/>
</dbReference>
<feature type="repeat" description="WD" evidence="4">
    <location>
        <begin position="660"/>
        <end position="701"/>
    </location>
</feature>
<dbReference type="GO" id="GO:0032040">
    <property type="term" value="C:small-subunit processome"/>
    <property type="evidence" value="ECO:0007669"/>
    <property type="project" value="TreeGrafter"/>
</dbReference>
<dbReference type="PROSITE" id="PS50294">
    <property type="entry name" value="WD_REPEATS_REGION"/>
    <property type="match status" value="6"/>
</dbReference>
<feature type="repeat" description="WD" evidence="4">
    <location>
        <begin position="618"/>
        <end position="659"/>
    </location>
</feature>
<dbReference type="GO" id="GO:0030490">
    <property type="term" value="P:maturation of SSU-rRNA"/>
    <property type="evidence" value="ECO:0007669"/>
    <property type="project" value="TreeGrafter"/>
</dbReference>
<dbReference type="InterPro" id="IPR001680">
    <property type="entry name" value="WD40_rpt"/>
</dbReference>
<sequence length="917" mass="102162">MGLTKQYLRFVPSGVCNIIASSTCNICFVVVNGQEGRFVAVGAAEDVVIWDLRLSEKTQQYTRDSKFLATYIASSEHYLAVGYSDGTVNTFDLRSGNLLQVFPGHRSPISSLAFDPRNLRLASGAKDTEIVVWDLVAESGIQRLSGHKGVVTQLKFMDSRNILVSASKDTFIKFWDLDTNFCFKTLAGHVTEVWSLNILLNDSYVIAGSSDSELRVWKILETTDSDISKIEERLNNLLVGEDTSDVACPIRCEKAGSILCKRRGRVVSMVSDPTRSVLACHGDDKIVELFQFVSDEVTDSRFQKRLKKQRKKSINTEEMSELDNETSPGLRDRVVRLAIIKTDHKIKSVDLIMGRGEEIRVAVLLNNNSVELHSLTVSNTKESQLIRKLTAQGHHSEVRAVAFSSDNLAFVSGAGSDVKVWNRASLTSLRTVPTGYVLSLCFAPGDRHVLAGLKDGKLLIIDIASADVLEEIEAHTSDLNCVTLLPDLTGCITGGGDKTVKVWQFELIPAQADDSDPENVRSKAKVLSLLHLRTLKLEETVLSLRASPDSKLLAVGLLDSTVKIFFLDTFKFFLKLYGHKLPISCLDICDDSTLIVTGSGDRNIKIWGLDFGDCHKSIFAHEDTVTSVVFVPNTHQFFTSGKDGFIKQWDADNFERIITLQGHHGEAWNLAISPNGQYLVSCGQDRVIRLHEITEEPLVLEDERETEREQEEEATLASGQDTVVAGGAALNLPSKKTVAAEKAAELILECLTESEKYRLAAEENRLEGKKPPPLPAIMRAYQVTCLEDELEECLILLPFSSVCQLLELLVPLLKTPHHRTELVVRTLIFLIKVHHGPITSAYTILPTLRKLTQLARERIKELKDLNGTNLYGLLFLQRKIERDEGIDIFTEAVKDRREKDRRKRKREKVAKAAIIAL</sequence>
<evidence type="ECO:0000256" key="1">
    <source>
        <dbReference type="ARBA" id="ARBA00022574"/>
    </source>
</evidence>
<evidence type="ECO:0000256" key="2">
    <source>
        <dbReference type="ARBA" id="ARBA00022737"/>
    </source>
</evidence>
<keyword evidence="2" id="KW-0677">Repeat</keyword>
<dbReference type="FunFam" id="2.130.10.10:FF:000157">
    <property type="entry name" value="WD repeat domain 3"/>
    <property type="match status" value="1"/>
</dbReference>
<evidence type="ECO:0000313" key="7">
    <source>
        <dbReference type="Proteomes" id="UP001152759"/>
    </source>
</evidence>
<feature type="repeat" description="WD" evidence="4">
    <location>
        <begin position="391"/>
        <end position="431"/>
    </location>
</feature>
<dbReference type="Gene3D" id="2.130.10.10">
    <property type="entry name" value="YVTN repeat-like/Quinoprotein amine dehydrogenase"/>
    <property type="match status" value="3"/>
</dbReference>
<dbReference type="Pfam" id="PF04003">
    <property type="entry name" value="Utp12"/>
    <property type="match status" value="1"/>
</dbReference>
<dbReference type="CDD" id="cd00200">
    <property type="entry name" value="WD40"/>
    <property type="match status" value="2"/>
</dbReference>
<dbReference type="PROSITE" id="PS00678">
    <property type="entry name" value="WD_REPEATS_1"/>
    <property type="match status" value="2"/>
</dbReference>